<sequence>MRSPDHFNLPIELEKIRPSIESSLLPFNKLLPYAKKSSSLASKFSGRAYFPLNYSYPKDINGHKMSLLAQINFSETEFIEPFPQKGILQFFISPAICNLAHSVEEHFFQHYFKVRYFPEILTKDISSDNHTIEHSKYESFPIGEELTLSFSSSIEPVSAMDYRLNHFLSTSLSHFSTINPDGKSIEELYFEHFLGAEHKIGGYPYFIYEDTRKSSPFLRRFDTLLLQIVSNDAEKIMWGDSGIIKFFINRQKLLNLDFSDIYFIAEQYD</sequence>
<protein>
    <submittedName>
        <fullName evidence="1">Uncharacterized protein YwqG</fullName>
    </submittedName>
</protein>
<accession>A0A285UN78</accession>
<evidence type="ECO:0000313" key="2">
    <source>
        <dbReference type="Proteomes" id="UP000219252"/>
    </source>
</evidence>
<proteinExistence type="predicted"/>
<dbReference type="Pfam" id="PF09234">
    <property type="entry name" value="DUF1963"/>
    <property type="match status" value="1"/>
</dbReference>
<gene>
    <name evidence="1" type="ORF">SAMN05877842_111132</name>
</gene>
<dbReference type="PANTHER" id="PTHR36436">
    <property type="entry name" value="SLL5081 PROTEIN"/>
    <property type="match status" value="1"/>
</dbReference>
<dbReference type="RefSeq" id="WP_170949500.1">
    <property type="nucleotide sequence ID" value="NZ_OBQC01000011.1"/>
</dbReference>
<dbReference type="SUPFAM" id="SSF103032">
    <property type="entry name" value="Hypothetical protein YwqG"/>
    <property type="match status" value="1"/>
</dbReference>
<organism evidence="1 2">
    <name type="scientific">Ureibacillus acetophenoni</name>
    <dbReference type="NCBI Taxonomy" id="614649"/>
    <lineage>
        <taxon>Bacteria</taxon>
        <taxon>Bacillati</taxon>
        <taxon>Bacillota</taxon>
        <taxon>Bacilli</taxon>
        <taxon>Bacillales</taxon>
        <taxon>Caryophanaceae</taxon>
        <taxon>Ureibacillus</taxon>
    </lineage>
</organism>
<dbReference type="Proteomes" id="UP000219252">
    <property type="component" value="Unassembled WGS sequence"/>
</dbReference>
<name>A0A285UN78_9BACL</name>
<dbReference type="PANTHER" id="PTHR36436:SF6">
    <property type="entry name" value="SLL5081 PROTEIN"/>
    <property type="match status" value="1"/>
</dbReference>
<dbReference type="AlphaFoldDB" id="A0A285UN78"/>
<evidence type="ECO:0000313" key="1">
    <source>
        <dbReference type="EMBL" id="SOC42076.1"/>
    </source>
</evidence>
<dbReference type="EMBL" id="OBQC01000011">
    <property type="protein sequence ID" value="SOC42076.1"/>
    <property type="molecule type" value="Genomic_DNA"/>
</dbReference>
<reference evidence="2" key="1">
    <citation type="submission" date="2017-08" db="EMBL/GenBank/DDBJ databases">
        <authorList>
            <person name="Varghese N."/>
            <person name="Submissions S."/>
        </authorList>
    </citation>
    <scope>NUCLEOTIDE SEQUENCE [LARGE SCALE GENOMIC DNA]</scope>
    <source>
        <strain evidence="2">JC23</strain>
    </source>
</reference>
<keyword evidence="2" id="KW-1185">Reference proteome</keyword>
<dbReference type="InterPro" id="IPR035948">
    <property type="entry name" value="YwqG-like_sf"/>
</dbReference>
<dbReference type="InterPro" id="IPR015315">
    <property type="entry name" value="DUF1963"/>
</dbReference>
<dbReference type="Gene3D" id="2.30.320.10">
    <property type="entry name" value="YwqG-like"/>
    <property type="match status" value="1"/>
</dbReference>